<dbReference type="CDD" id="cd01949">
    <property type="entry name" value="GGDEF"/>
    <property type="match status" value="1"/>
</dbReference>
<evidence type="ECO:0000313" key="7">
    <source>
        <dbReference type="Proteomes" id="UP000286482"/>
    </source>
</evidence>
<dbReference type="InterPro" id="IPR050469">
    <property type="entry name" value="Diguanylate_Cyclase"/>
</dbReference>
<dbReference type="Gene3D" id="3.30.70.270">
    <property type="match status" value="1"/>
</dbReference>
<dbReference type="SMART" id="SM00267">
    <property type="entry name" value="GGDEF"/>
    <property type="match status" value="1"/>
</dbReference>
<feature type="transmembrane region" description="Helical" evidence="4">
    <location>
        <begin position="163"/>
        <end position="184"/>
    </location>
</feature>
<organism evidence="6 7">
    <name type="scientific">Alginatibacterium sediminis</name>
    <dbReference type="NCBI Taxonomy" id="2164068"/>
    <lineage>
        <taxon>Bacteria</taxon>
        <taxon>Pseudomonadati</taxon>
        <taxon>Pseudomonadota</taxon>
        <taxon>Gammaproteobacteria</taxon>
        <taxon>Alteromonadales</taxon>
        <taxon>Alteromonadaceae</taxon>
        <taxon>Alginatibacterium</taxon>
    </lineage>
</organism>
<dbReference type="PROSITE" id="PS50887">
    <property type="entry name" value="GGDEF"/>
    <property type="match status" value="1"/>
</dbReference>
<feature type="transmembrane region" description="Helical" evidence="4">
    <location>
        <begin position="32"/>
        <end position="49"/>
    </location>
</feature>
<evidence type="ECO:0000256" key="2">
    <source>
        <dbReference type="ARBA" id="ARBA00012528"/>
    </source>
</evidence>
<dbReference type="InterPro" id="IPR043128">
    <property type="entry name" value="Rev_trsase/Diguanyl_cyclase"/>
</dbReference>
<reference evidence="6 7" key="1">
    <citation type="submission" date="2018-09" db="EMBL/GenBank/DDBJ databases">
        <authorList>
            <person name="Wang Z."/>
        </authorList>
    </citation>
    <scope>NUCLEOTIDE SEQUENCE [LARGE SCALE GENOMIC DNA]</scope>
    <source>
        <strain evidence="6 7">ALS 81</strain>
    </source>
</reference>
<comment type="cofactor">
    <cofactor evidence="1">
        <name>Mg(2+)</name>
        <dbReference type="ChEBI" id="CHEBI:18420"/>
    </cofactor>
</comment>
<protein>
    <recommendedName>
        <fullName evidence="2">diguanylate cyclase</fullName>
        <ecNumber evidence="2">2.7.7.65</ecNumber>
    </recommendedName>
</protein>
<keyword evidence="4" id="KW-0472">Membrane</keyword>
<dbReference type="GO" id="GO:0005886">
    <property type="term" value="C:plasma membrane"/>
    <property type="evidence" value="ECO:0007669"/>
    <property type="project" value="TreeGrafter"/>
</dbReference>
<feature type="domain" description="GGDEF" evidence="5">
    <location>
        <begin position="225"/>
        <end position="356"/>
    </location>
</feature>
<evidence type="ECO:0000313" key="6">
    <source>
        <dbReference type="EMBL" id="RKF20052.1"/>
    </source>
</evidence>
<dbReference type="EMBL" id="RAQO01000004">
    <property type="protein sequence ID" value="RKF20052.1"/>
    <property type="molecule type" value="Genomic_DNA"/>
</dbReference>
<accession>A0A420EH62</accession>
<dbReference type="PANTHER" id="PTHR45138:SF9">
    <property type="entry name" value="DIGUANYLATE CYCLASE DGCM-RELATED"/>
    <property type="match status" value="1"/>
</dbReference>
<evidence type="ECO:0000256" key="3">
    <source>
        <dbReference type="ARBA" id="ARBA00034247"/>
    </source>
</evidence>
<dbReference type="GO" id="GO:0052621">
    <property type="term" value="F:diguanylate cyclase activity"/>
    <property type="evidence" value="ECO:0007669"/>
    <property type="project" value="UniProtKB-EC"/>
</dbReference>
<proteinExistence type="predicted"/>
<evidence type="ECO:0000256" key="1">
    <source>
        <dbReference type="ARBA" id="ARBA00001946"/>
    </source>
</evidence>
<feature type="transmembrane region" description="Helical" evidence="4">
    <location>
        <begin position="134"/>
        <end position="157"/>
    </location>
</feature>
<gene>
    <name evidence="6" type="ORF">DBZ36_06280</name>
</gene>
<dbReference type="SUPFAM" id="SSF55073">
    <property type="entry name" value="Nucleotide cyclase"/>
    <property type="match status" value="1"/>
</dbReference>
<evidence type="ECO:0000259" key="5">
    <source>
        <dbReference type="PROSITE" id="PS50887"/>
    </source>
</evidence>
<dbReference type="PANTHER" id="PTHR45138">
    <property type="entry name" value="REGULATORY COMPONENTS OF SENSORY TRANSDUCTION SYSTEM"/>
    <property type="match status" value="1"/>
</dbReference>
<dbReference type="Proteomes" id="UP000286482">
    <property type="component" value="Unassembled WGS sequence"/>
</dbReference>
<dbReference type="FunFam" id="3.30.70.270:FF:000001">
    <property type="entry name" value="Diguanylate cyclase domain protein"/>
    <property type="match status" value="1"/>
</dbReference>
<dbReference type="InterPro" id="IPR029787">
    <property type="entry name" value="Nucleotide_cyclase"/>
</dbReference>
<keyword evidence="4" id="KW-1133">Transmembrane helix</keyword>
<sequence length="356" mass="40117">MNKLISVEEIRTMLQYLKAVGNTDYGVRETRLLGLCLLIATLSFGFIFYQLGFTAIVQMDCVYFLLYMGLLYGSLKSDSRIINELMLLSSLSQVLIITIFFIGTGPGLHLYSIGMIPTAYVVIDPHYTKQRMRVISCCIIGLVFAETQTFFSPIYTIAENIQYILKASVTFSVSFMVFGFYYLFFNDIERQSNMLKHLSEIDELTQLANRRHFMNVLDNVSCSSKQHSLLFIDLDHFKLINDNYGHIVGDDVLIDASRVLRDFCSDGEIVARLGGEEFAILLINNPRQSAIARATSLCKSIETRQVPIKGKSEVLVSYTASIGVSNLTNDINHSLSLADDAMYLAKQQGRNQAIFL</sequence>
<keyword evidence="7" id="KW-1185">Reference proteome</keyword>
<dbReference type="GO" id="GO:0043709">
    <property type="term" value="P:cell adhesion involved in single-species biofilm formation"/>
    <property type="evidence" value="ECO:0007669"/>
    <property type="project" value="TreeGrafter"/>
</dbReference>
<keyword evidence="4" id="KW-0812">Transmembrane</keyword>
<dbReference type="EC" id="2.7.7.65" evidence="2"/>
<dbReference type="GO" id="GO:1902201">
    <property type="term" value="P:negative regulation of bacterial-type flagellum-dependent cell motility"/>
    <property type="evidence" value="ECO:0007669"/>
    <property type="project" value="TreeGrafter"/>
</dbReference>
<name>A0A420EH62_9ALTE</name>
<comment type="caution">
    <text evidence="6">The sequence shown here is derived from an EMBL/GenBank/DDBJ whole genome shotgun (WGS) entry which is preliminary data.</text>
</comment>
<evidence type="ECO:0000256" key="4">
    <source>
        <dbReference type="SAM" id="Phobius"/>
    </source>
</evidence>
<dbReference type="Pfam" id="PF00990">
    <property type="entry name" value="GGDEF"/>
    <property type="match status" value="1"/>
</dbReference>
<comment type="catalytic activity">
    <reaction evidence="3">
        <text>2 GTP = 3',3'-c-di-GMP + 2 diphosphate</text>
        <dbReference type="Rhea" id="RHEA:24898"/>
        <dbReference type="ChEBI" id="CHEBI:33019"/>
        <dbReference type="ChEBI" id="CHEBI:37565"/>
        <dbReference type="ChEBI" id="CHEBI:58805"/>
        <dbReference type="EC" id="2.7.7.65"/>
    </reaction>
</comment>
<dbReference type="InterPro" id="IPR000160">
    <property type="entry name" value="GGDEF_dom"/>
</dbReference>
<dbReference type="AlphaFoldDB" id="A0A420EH62"/>
<dbReference type="NCBIfam" id="TIGR00254">
    <property type="entry name" value="GGDEF"/>
    <property type="match status" value="1"/>
</dbReference>